<name>A0A158Q7K5_9BILA</name>
<sequence length="68" mass="7710">RPPKFRSIYARDSLDFIEQSSVPEEKFVIPAQYLDNMEQLLAFANDSVNENSTLGYLESHDLNTGIAC</sequence>
<proteinExistence type="predicted"/>
<dbReference type="WBParaSite" id="EEL_0000488201-mRNA-1">
    <property type="protein sequence ID" value="EEL_0000488201-mRNA-1"/>
    <property type="gene ID" value="EEL_0000488201"/>
</dbReference>
<accession>A0A158Q7K5</accession>
<keyword evidence="1" id="KW-1185">Reference proteome</keyword>
<reference evidence="2" key="1">
    <citation type="submission" date="2016-04" db="UniProtKB">
        <authorList>
            <consortium name="WormBaseParasite"/>
        </authorList>
    </citation>
    <scope>IDENTIFICATION</scope>
</reference>
<dbReference type="AlphaFoldDB" id="A0A158Q7K5"/>
<evidence type="ECO:0000313" key="1">
    <source>
        <dbReference type="Proteomes" id="UP000050640"/>
    </source>
</evidence>
<evidence type="ECO:0000313" key="2">
    <source>
        <dbReference type="WBParaSite" id="EEL_0000488201-mRNA-1"/>
    </source>
</evidence>
<organism evidence="1 2">
    <name type="scientific">Elaeophora elaphi</name>
    <dbReference type="NCBI Taxonomy" id="1147741"/>
    <lineage>
        <taxon>Eukaryota</taxon>
        <taxon>Metazoa</taxon>
        <taxon>Ecdysozoa</taxon>
        <taxon>Nematoda</taxon>
        <taxon>Chromadorea</taxon>
        <taxon>Rhabditida</taxon>
        <taxon>Spirurina</taxon>
        <taxon>Spiruromorpha</taxon>
        <taxon>Filarioidea</taxon>
        <taxon>Onchocercidae</taxon>
        <taxon>Elaeophora</taxon>
    </lineage>
</organism>
<protein>
    <submittedName>
        <fullName evidence="2">Uncharacterized protein</fullName>
    </submittedName>
</protein>
<dbReference type="Proteomes" id="UP000050640">
    <property type="component" value="Unplaced"/>
</dbReference>